<organism evidence="2 3">
    <name type="scientific">Kibdelosporangium banguiense</name>
    <dbReference type="NCBI Taxonomy" id="1365924"/>
    <lineage>
        <taxon>Bacteria</taxon>
        <taxon>Bacillati</taxon>
        <taxon>Actinomycetota</taxon>
        <taxon>Actinomycetes</taxon>
        <taxon>Pseudonocardiales</taxon>
        <taxon>Pseudonocardiaceae</taxon>
        <taxon>Kibdelosporangium</taxon>
    </lineage>
</organism>
<feature type="chain" id="PRO_5046346808" evidence="1">
    <location>
        <begin position="21"/>
        <end position="85"/>
    </location>
</feature>
<protein>
    <submittedName>
        <fullName evidence="2">Uncharacterized protein</fullName>
    </submittedName>
</protein>
<dbReference type="Proteomes" id="UP001519332">
    <property type="component" value="Unassembled WGS sequence"/>
</dbReference>
<gene>
    <name evidence="2" type="ORF">JOF56_010095</name>
</gene>
<dbReference type="EMBL" id="JAGINW010000001">
    <property type="protein sequence ID" value="MBP2329710.1"/>
    <property type="molecule type" value="Genomic_DNA"/>
</dbReference>
<accession>A0ABS4TZ78</accession>
<reference evidence="2 3" key="1">
    <citation type="submission" date="2021-03" db="EMBL/GenBank/DDBJ databases">
        <title>Sequencing the genomes of 1000 actinobacteria strains.</title>
        <authorList>
            <person name="Klenk H.-P."/>
        </authorList>
    </citation>
    <scope>NUCLEOTIDE SEQUENCE [LARGE SCALE GENOMIC DNA]</scope>
    <source>
        <strain evidence="2 3">DSM 46670</strain>
    </source>
</reference>
<name>A0ABS4TZ78_9PSEU</name>
<keyword evidence="1" id="KW-0732">Signal</keyword>
<dbReference type="RefSeq" id="WP_209646427.1">
    <property type="nucleotide sequence ID" value="NZ_JAGINW010000001.1"/>
</dbReference>
<feature type="signal peptide" evidence="1">
    <location>
        <begin position="1"/>
        <end position="20"/>
    </location>
</feature>
<sequence length="85" mass="8741">MLTRVGVLVAGVLTASVAITAPDIAEPHACTWSVQAASLTGLPAVWLDNTLHSGTPLPKDVYVIGDHDTVLGITSSSGAVRWTCS</sequence>
<comment type="caution">
    <text evidence="2">The sequence shown here is derived from an EMBL/GenBank/DDBJ whole genome shotgun (WGS) entry which is preliminary data.</text>
</comment>
<proteinExistence type="predicted"/>
<keyword evidence="3" id="KW-1185">Reference proteome</keyword>
<evidence type="ECO:0000313" key="3">
    <source>
        <dbReference type="Proteomes" id="UP001519332"/>
    </source>
</evidence>
<evidence type="ECO:0000256" key="1">
    <source>
        <dbReference type="SAM" id="SignalP"/>
    </source>
</evidence>
<evidence type="ECO:0000313" key="2">
    <source>
        <dbReference type="EMBL" id="MBP2329710.1"/>
    </source>
</evidence>